<evidence type="ECO:0000313" key="6">
    <source>
        <dbReference type="EMBL" id="RHY33522.1"/>
    </source>
</evidence>
<dbReference type="Pfam" id="PF08507">
    <property type="entry name" value="COPI_assoc"/>
    <property type="match status" value="1"/>
</dbReference>
<evidence type="ECO:0000256" key="1">
    <source>
        <dbReference type="ARBA" id="ARBA00004141"/>
    </source>
</evidence>
<organism evidence="6 7">
    <name type="scientific">Aphanomyces invadans</name>
    <dbReference type="NCBI Taxonomy" id="157072"/>
    <lineage>
        <taxon>Eukaryota</taxon>
        <taxon>Sar</taxon>
        <taxon>Stramenopiles</taxon>
        <taxon>Oomycota</taxon>
        <taxon>Saprolegniomycetes</taxon>
        <taxon>Saprolegniales</taxon>
        <taxon>Verrucalvaceae</taxon>
        <taxon>Aphanomyces</taxon>
    </lineage>
</organism>
<dbReference type="GO" id="GO:0016020">
    <property type="term" value="C:membrane"/>
    <property type="evidence" value="ECO:0007669"/>
    <property type="project" value="UniProtKB-SubCell"/>
</dbReference>
<keyword evidence="7" id="KW-1185">Reference proteome</keyword>
<protein>
    <recommendedName>
        <fullName evidence="8">Golgi apparatus membrane protein TVP15</fullName>
    </recommendedName>
</protein>
<dbReference type="InterPro" id="IPR013714">
    <property type="entry name" value="Golgi_TVP15"/>
</dbReference>
<dbReference type="VEuPathDB" id="FungiDB:H310_06724"/>
<evidence type="ECO:0000256" key="3">
    <source>
        <dbReference type="ARBA" id="ARBA00022989"/>
    </source>
</evidence>
<name>A0A3R6Z3X7_9STRA</name>
<reference evidence="6 7" key="1">
    <citation type="submission" date="2018-08" db="EMBL/GenBank/DDBJ databases">
        <title>Aphanomyces genome sequencing and annotation.</title>
        <authorList>
            <person name="Minardi D."/>
            <person name="Oidtmann B."/>
            <person name="Van Der Giezen M."/>
            <person name="Studholme D.J."/>
        </authorList>
    </citation>
    <scope>NUCLEOTIDE SEQUENCE [LARGE SCALE GENOMIC DNA]</scope>
    <source>
        <strain evidence="6 7">NJM0002</strain>
    </source>
</reference>
<dbReference type="EMBL" id="QUSY01000072">
    <property type="protein sequence ID" value="RHY33522.1"/>
    <property type="molecule type" value="Genomic_DNA"/>
</dbReference>
<dbReference type="PANTHER" id="PTHR38894:SF1">
    <property type="entry name" value="TRANSMEMBRANE PROTEIN"/>
    <property type="match status" value="1"/>
</dbReference>
<evidence type="ECO:0008006" key="8">
    <source>
        <dbReference type="Google" id="ProtNLM"/>
    </source>
</evidence>
<evidence type="ECO:0000313" key="7">
    <source>
        <dbReference type="Proteomes" id="UP000285060"/>
    </source>
</evidence>
<dbReference type="AlphaFoldDB" id="A0A3R6Z3X7"/>
<proteinExistence type="predicted"/>
<comment type="subcellular location">
    <subcellularLocation>
        <location evidence="1">Membrane</location>
        <topology evidence="1">Multi-pass membrane protein</topology>
    </subcellularLocation>
</comment>
<dbReference type="Proteomes" id="UP000285060">
    <property type="component" value="Unassembled WGS sequence"/>
</dbReference>
<dbReference type="PANTHER" id="PTHR38894">
    <property type="entry name" value="TRANSMEMBRANE PROTEIN"/>
    <property type="match status" value="1"/>
</dbReference>
<feature type="transmembrane region" description="Helical" evidence="5">
    <location>
        <begin position="178"/>
        <end position="199"/>
    </location>
</feature>
<keyword evidence="4 5" id="KW-0472">Membrane</keyword>
<feature type="transmembrane region" description="Helical" evidence="5">
    <location>
        <begin position="151"/>
        <end position="172"/>
    </location>
</feature>
<evidence type="ECO:0000256" key="2">
    <source>
        <dbReference type="ARBA" id="ARBA00022692"/>
    </source>
</evidence>
<accession>A0A3R6Z3X7</accession>
<keyword evidence="2 5" id="KW-0812">Transmembrane</keyword>
<comment type="caution">
    <text evidence="6">The sequence shown here is derived from an EMBL/GenBank/DDBJ whole genome shotgun (WGS) entry which is preliminary data.</text>
</comment>
<keyword evidence="3 5" id="KW-1133">Transmembrane helix</keyword>
<evidence type="ECO:0000256" key="4">
    <source>
        <dbReference type="ARBA" id="ARBA00023136"/>
    </source>
</evidence>
<sequence length="322" mass="35300">MAAILATARRLLLVHLNSLDTFNAEVADLIDEAYVSMEAGIDLPLDFVQHRVDMHTRHLQLVERLEWAMMGHLGADETFQAEVASILPALKLRLDGAVIDLFDDFAMSKPMGSISSDSLNKPANGGKTTVIDRIRNVDKIETPKLLRYMRVGNMLCCILQVFAGISGLASIVTLNITAVFVSLYVILFGVLFLLFECRLSSLEPKIRENFGFLYSYHGRARFIFFIGFMDFGTGGGLGYLAGIVMCANAFLNFWIMYKHPEFASGNLSSSSDPTVGYAPATQEATTFLQNNPNIAKQATSYAFAQASNAAANNSSTSYGSRV</sequence>
<gene>
    <name evidence="6" type="ORF">DYB32_001569</name>
</gene>
<evidence type="ECO:0000256" key="5">
    <source>
        <dbReference type="SAM" id="Phobius"/>
    </source>
</evidence>